<dbReference type="EMBL" id="HBFQ01037213">
    <property type="protein sequence ID" value="CAD8851921.1"/>
    <property type="molecule type" value="Transcribed_RNA"/>
</dbReference>
<feature type="domain" description="FIST C-domain" evidence="2">
    <location>
        <begin position="444"/>
        <end position="595"/>
    </location>
</feature>
<gene>
    <name evidence="3" type="ORF">NSCI0253_LOCUS26271</name>
</gene>
<dbReference type="SMART" id="SM00897">
    <property type="entry name" value="FIST"/>
    <property type="match status" value="1"/>
</dbReference>
<evidence type="ECO:0008006" key="4">
    <source>
        <dbReference type="Google" id="ProtNLM"/>
    </source>
</evidence>
<dbReference type="SMART" id="SM01204">
    <property type="entry name" value="FIST_C"/>
    <property type="match status" value="1"/>
</dbReference>
<dbReference type="Gene3D" id="3.40.50.10140">
    <property type="entry name" value="Toll/interleukin-1 receptor homology (TIR) domain"/>
    <property type="match status" value="1"/>
</dbReference>
<protein>
    <recommendedName>
        <fullName evidence="4">FIST domain-containing protein</fullName>
    </recommendedName>
</protein>
<dbReference type="InterPro" id="IPR013702">
    <property type="entry name" value="FIST_domain_N"/>
</dbReference>
<name>A0A7S1F9H9_NOCSC</name>
<sequence>MGCASSSELGDLERKVDAQLAHVNELHRLDVRGSTKVGVVDRSRKHDVFISHSKKLACSEDRAVWIADVVEGHGLRPFLGISTLVEITESALREEMSASRVCVTVLDPFTFGSVWVFKENLFAANIGLPIVLVYDADRFRWEQLNKWQRLYPWLFARQVVPISKTQRRASLTQLLESVETACQERTRPPTTPIVSELSTLGRAKVGVGGSRETETLGACETAFNGMLSRLGGAMPSLIIVAFTCTHDATEVARRLHELAPMVPMVGCTSCQGVVLNDTWLTYQKQFAMGVWGVTDDAGVYIVRHIEERSHGLRDRVLSEVSLACKTRDDLPSFALLLGSPGDEEVVISGMQSVLGDTVPIIGGSSADNTLKGDWKQIAKVGTSNFQVSGPSVSRNGIVIAIVWASCVVSTTLTSGFQKTEHTGTVTKVDPSNSRTIEEIDGQPANSVYEAWTGGSVTKGIAWKDGVADVVSSSTLMPLGEVQASDFIRVMHPSSVTTSGKITTFAKAANGMTIMMLKGTSETLAKNFSLNAQSLLGKSTPDVSDTKNVVGALVFFCGRLALKMDDLMPVAVEQLSDVVGQNNVMGLCCFGEQGMNAEHQPVHGDLMFGCLLFSDQAKEN</sequence>
<dbReference type="InterPro" id="IPR019494">
    <property type="entry name" value="FIST_C"/>
</dbReference>
<evidence type="ECO:0000259" key="1">
    <source>
        <dbReference type="SMART" id="SM00897"/>
    </source>
</evidence>
<dbReference type="PANTHER" id="PTHR40252:SF2">
    <property type="entry name" value="BLR0328 PROTEIN"/>
    <property type="match status" value="1"/>
</dbReference>
<reference evidence="3" key="1">
    <citation type="submission" date="2021-01" db="EMBL/GenBank/DDBJ databases">
        <authorList>
            <person name="Corre E."/>
            <person name="Pelletier E."/>
            <person name="Niang G."/>
            <person name="Scheremetjew M."/>
            <person name="Finn R."/>
            <person name="Kale V."/>
            <person name="Holt S."/>
            <person name="Cochrane G."/>
            <person name="Meng A."/>
            <person name="Brown T."/>
            <person name="Cohen L."/>
        </authorList>
    </citation>
    <scope>NUCLEOTIDE SEQUENCE</scope>
</reference>
<feature type="domain" description="FIST" evidence="1">
    <location>
        <begin position="234"/>
        <end position="443"/>
    </location>
</feature>
<dbReference type="SUPFAM" id="SSF52200">
    <property type="entry name" value="Toll/Interleukin receptor TIR domain"/>
    <property type="match status" value="1"/>
</dbReference>
<proteinExistence type="predicted"/>
<dbReference type="AlphaFoldDB" id="A0A7S1F9H9"/>
<evidence type="ECO:0000313" key="3">
    <source>
        <dbReference type="EMBL" id="CAD8851921.1"/>
    </source>
</evidence>
<dbReference type="InterPro" id="IPR035897">
    <property type="entry name" value="Toll_tir_struct_dom_sf"/>
</dbReference>
<evidence type="ECO:0000259" key="2">
    <source>
        <dbReference type="SMART" id="SM01204"/>
    </source>
</evidence>
<dbReference type="Pfam" id="PF08495">
    <property type="entry name" value="FIST"/>
    <property type="match status" value="1"/>
</dbReference>
<organism evidence="3">
    <name type="scientific">Noctiluca scintillans</name>
    <name type="common">Sea sparkle</name>
    <name type="synonym">Red tide dinoflagellate</name>
    <dbReference type="NCBI Taxonomy" id="2966"/>
    <lineage>
        <taxon>Eukaryota</taxon>
        <taxon>Sar</taxon>
        <taxon>Alveolata</taxon>
        <taxon>Dinophyceae</taxon>
        <taxon>Noctilucales</taxon>
        <taxon>Noctilucaceae</taxon>
        <taxon>Noctiluca</taxon>
    </lineage>
</organism>
<accession>A0A7S1F9H9</accession>
<dbReference type="Pfam" id="PF10442">
    <property type="entry name" value="FIST_C"/>
    <property type="match status" value="1"/>
</dbReference>
<dbReference type="PANTHER" id="PTHR40252">
    <property type="entry name" value="BLR0328 PROTEIN"/>
    <property type="match status" value="1"/>
</dbReference>